<evidence type="ECO:0000256" key="2">
    <source>
        <dbReference type="ARBA" id="ARBA00023015"/>
    </source>
</evidence>
<accession>A0A0C1QTX2</accession>
<dbReference type="PROSITE" id="PS50931">
    <property type="entry name" value="HTH_LYSR"/>
    <property type="match status" value="1"/>
</dbReference>
<evidence type="ECO:0000256" key="3">
    <source>
        <dbReference type="ARBA" id="ARBA00023125"/>
    </source>
</evidence>
<evidence type="ECO:0000259" key="5">
    <source>
        <dbReference type="PROSITE" id="PS50931"/>
    </source>
</evidence>
<dbReference type="PANTHER" id="PTHR30126">
    <property type="entry name" value="HTH-TYPE TRANSCRIPTIONAL REGULATOR"/>
    <property type="match status" value="1"/>
</dbReference>
<organism evidence="6 7">
    <name type="scientific">Pseudoalteromonas luteoviolacea</name>
    <dbReference type="NCBI Taxonomy" id="43657"/>
    <lineage>
        <taxon>Bacteria</taxon>
        <taxon>Pseudomonadati</taxon>
        <taxon>Pseudomonadota</taxon>
        <taxon>Gammaproteobacteria</taxon>
        <taxon>Alteromonadales</taxon>
        <taxon>Pseudoalteromonadaceae</taxon>
        <taxon>Pseudoalteromonas</taxon>
    </lineage>
</organism>
<dbReference type="InterPro" id="IPR005119">
    <property type="entry name" value="LysR_subst-bd"/>
</dbReference>
<keyword evidence="4" id="KW-0804">Transcription</keyword>
<dbReference type="Gene3D" id="1.10.10.10">
    <property type="entry name" value="Winged helix-like DNA-binding domain superfamily/Winged helix DNA-binding domain"/>
    <property type="match status" value="1"/>
</dbReference>
<dbReference type="RefSeq" id="WP_039608726.1">
    <property type="nucleotide sequence ID" value="NZ_JWIC01000004.1"/>
</dbReference>
<proteinExistence type="inferred from homology"/>
<feature type="domain" description="HTH lysR-type" evidence="5">
    <location>
        <begin position="1"/>
        <end position="58"/>
    </location>
</feature>
<dbReference type="InterPro" id="IPR036388">
    <property type="entry name" value="WH-like_DNA-bd_sf"/>
</dbReference>
<comment type="caution">
    <text evidence="6">The sequence shown here is derived from an EMBL/GenBank/DDBJ whole genome shotgun (WGS) entry which is preliminary data.</text>
</comment>
<dbReference type="Proteomes" id="UP000031327">
    <property type="component" value="Unassembled WGS sequence"/>
</dbReference>
<keyword evidence="2" id="KW-0805">Transcription regulation</keyword>
<dbReference type="SUPFAM" id="SSF46785">
    <property type="entry name" value="Winged helix' DNA-binding domain"/>
    <property type="match status" value="1"/>
</dbReference>
<evidence type="ECO:0000256" key="1">
    <source>
        <dbReference type="ARBA" id="ARBA00009437"/>
    </source>
</evidence>
<dbReference type="Gene3D" id="3.40.190.10">
    <property type="entry name" value="Periplasmic binding protein-like II"/>
    <property type="match status" value="2"/>
</dbReference>
<dbReference type="EMBL" id="JWIC01000004">
    <property type="protein sequence ID" value="KID58437.1"/>
    <property type="molecule type" value="Genomic_DNA"/>
</dbReference>
<dbReference type="InterPro" id="IPR000847">
    <property type="entry name" value="LysR_HTH_N"/>
</dbReference>
<keyword evidence="3" id="KW-0238">DNA-binding</keyword>
<dbReference type="FunFam" id="1.10.10.10:FF:000001">
    <property type="entry name" value="LysR family transcriptional regulator"/>
    <property type="match status" value="1"/>
</dbReference>
<sequence length="297" mass="33304">MDHKQLNYFLALADTLHFSRASEKCYISPPTLSRQIKQLETEVGTPLFIRDNRSVSLTPQGKAFVHYAQATLASWRQFKSECQDDSKPLTGELSLYCSVTASYSFIYDLFARYRKEYPHVELNLMTGDPAYSISQVQGDLADVAVAVKPASLPQGIEYQSIGRSRLVFIAPTMTCPLTELLDEHRNGTPPWGQLPFIVPEQGVLKERIDNFFKRMSIQPQVYAHVSGHEAMVALASLGFGVAYIPEIVLSQSPFKNQVQQLNLQSEEIDIGLVAKKKRLQDPVINKLFSVSNGIFNS</sequence>
<gene>
    <name evidence="6" type="ORF">JF50_07165</name>
</gene>
<evidence type="ECO:0000313" key="7">
    <source>
        <dbReference type="Proteomes" id="UP000031327"/>
    </source>
</evidence>
<evidence type="ECO:0000256" key="4">
    <source>
        <dbReference type="ARBA" id="ARBA00023163"/>
    </source>
</evidence>
<dbReference type="GO" id="GO:0000976">
    <property type="term" value="F:transcription cis-regulatory region binding"/>
    <property type="evidence" value="ECO:0007669"/>
    <property type="project" value="TreeGrafter"/>
</dbReference>
<comment type="similarity">
    <text evidence="1">Belongs to the LysR transcriptional regulatory family.</text>
</comment>
<dbReference type="Pfam" id="PF00126">
    <property type="entry name" value="HTH_1"/>
    <property type="match status" value="1"/>
</dbReference>
<dbReference type="OrthoDB" id="9803735at2"/>
<evidence type="ECO:0000313" key="6">
    <source>
        <dbReference type="EMBL" id="KID58437.1"/>
    </source>
</evidence>
<name>A0A0C1QTX2_9GAMM</name>
<dbReference type="SUPFAM" id="SSF53850">
    <property type="entry name" value="Periplasmic binding protein-like II"/>
    <property type="match status" value="1"/>
</dbReference>
<reference evidence="6 7" key="1">
    <citation type="submission" date="2014-12" db="EMBL/GenBank/DDBJ databases">
        <title>Draft Genome Sequence of Pseudoalteromonas luteoviolacea HI1.</title>
        <authorList>
            <person name="Asahina A.Y."/>
            <person name="Hadfield M.G."/>
        </authorList>
    </citation>
    <scope>NUCLEOTIDE SEQUENCE [LARGE SCALE GENOMIC DNA]</scope>
    <source>
        <strain evidence="6 7">HI1</strain>
    </source>
</reference>
<dbReference type="NCBIfam" id="NF008722">
    <property type="entry name" value="PRK11716.1"/>
    <property type="match status" value="1"/>
</dbReference>
<dbReference type="InterPro" id="IPR036390">
    <property type="entry name" value="WH_DNA-bd_sf"/>
</dbReference>
<dbReference type="PRINTS" id="PR00039">
    <property type="entry name" value="HTHLYSR"/>
</dbReference>
<dbReference type="GO" id="GO:0003700">
    <property type="term" value="F:DNA-binding transcription factor activity"/>
    <property type="evidence" value="ECO:0007669"/>
    <property type="project" value="InterPro"/>
</dbReference>
<dbReference type="Pfam" id="PF03466">
    <property type="entry name" value="LysR_substrate"/>
    <property type="match status" value="1"/>
</dbReference>
<protein>
    <submittedName>
        <fullName evidence="6">Transcriptional regulator</fullName>
    </submittedName>
</protein>
<dbReference type="PANTHER" id="PTHR30126:SF81">
    <property type="entry name" value="HTH-TYPE TRANSCRIPTIONAL REGULATOR ILVY"/>
    <property type="match status" value="1"/>
</dbReference>
<dbReference type="AlphaFoldDB" id="A0A0C1QTX2"/>